<dbReference type="InterPro" id="IPR005804">
    <property type="entry name" value="FA_desaturase_dom"/>
</dbReference>
<comment type="caution">
    <text evidence="3">The sequence shown here is derived from an EMBL/GenBank/DDBJ whole genome shotgun (WGS) entry which is preliminary data.</text>
</comment>
<evidence type="ECO:0000313" key="4">
    <source>
        <dbReference type="Proteomes" id="UP001149140"/>
    </source>
</evidence>
<dbReference type="PANTHER" id="PTHR19353">
    <property type="entry name" value="FATTY ACID DESATURASE 2"/>
    <property type="match status" value="1"/>
</dbReference>
<sequence length="374" mass="41683">MNTFLEHLTPGDLDDIGRELDAIRDEVMADLGERDAAYIRKVVKVQRGLEGAGRASLLVSLFPPAWLAGTTALAVAKVLENMELGHNVMHGQWDWMRDPEIHSATWEWDNVSAAEGWKKSHNYEHHTYTNILGKDRDLGYTVLRLDPDQPWKPFHLAQPLLNVVLAVGFEWGVALYDLELDEARKGRKPWSRVASDGGRLARKAARQITKDYVAWPLLSGPSAVPALLGNLTANVARNVWTHAVIFCGHFPDGAETFDFDESDLDGESRGGWYVRQLLGSCNVDGPPVVHLMSGHLSYQIEHHLFPDLPSNRYAEVAPRVRDLCERYDLPYVSGTLPRQYAQVLRKILRMSLPGGEGTPNAATVREASDLPLAA</sequence>
<dbReference type="AlphaFoldDB" id="A0A9X3S4N9"/>
<evidence type="ECO:0000259" key="2">
    <source>
        <dbReference type="Pfam" id="PF00487"/>
    </source>
</evidence>
<dbReference type="Pfam" id="PF00487">
    <property type="entry name" value="FA_desaturase"/>
    <property type="match status" value="1"/>
</dbReference>
<feature type="region of interest" description="Disordered" evidence="1">
    <location>
        <begin position="355"/>
        <end position="374"/>
    </location>
</feature>
<dbReference type="GO" id="GO:0016020">
    <property type="term" value="C:membrane"/>
    <property type="evidence" value="ECO:0007669"/>
    <property type="project" value="TreeGrafter"/>
</dbReference>
<dbReference type="GO" id="GO:0008610">
    <property type="term" value="P:lipid biosynthetic process"/>
    <property type="evidence" value="ECO:0007669"/>
    <property type="project" value="UniProtKB-ARBA"/>
</dbReference>
<reference evidence="3" key="1">
    <citation type="submission" date="2022-10" db="EMBL/GenBank/DDBJ databases">
        <title>The WGS of Solirubrobacter ginsenosidimutans DSM 21036.</title>
        <authorList>
            <person name="Jiang Z."/>
        </authorList>
    </citation>
    <scope>NUCLEOTIDE SEQUENCE</scope>
    <source>
        <strain evidence="3">DSM 21036</strain>
    </source>
</reference>
<keyword evidence="4" id="KW-1185">Reference proteome</keyword>
<accession>A0A9X3S4N9</accession>
<organism evidence="3 4">
    <name type="scientific">Solirubrobacter ginsenosidimutans</name>
    <dbReference type="NCBI Taxonomy" id="490573"/>
    <lineage>
        <taxon>Bacteria</taxon>
        <taxon>Bacillati</taxon>
        <taxon>Actinomycetota</taxon>
        <taxon>Thermoleophilia</taxon>
        <taxon>Solirubrobacterales</taxon>
        <taxon>Solirubrobacteraceae</taxon>
        <taxon>Solirubrobacter</taxon>
    </lineage>
</organism>
<dbReference type="EMBL" id="JAPDOD010000057">
    <property type="protein sequence ID" value="MDA0166049.1"/>
    <property type="molecule type" value="Genomic_DNA"/>
</dbReference>
<gene>
    <name evidence="3" type="ORF">OM076_37640</name>
</gene>
<proteinExistence type="predicted"/>
<dbReference type="Proteomes" id="UP001149140">
    <property type="component" value="Unassembled WGS sequence"/>
</dbReference>
<name>A0A9X3S4N9_9ACTN</name>
<dbReference type="PANTHER" id="PTHR19353:SF19">
    <property type="entry name" value="DELTA(5) FATTY ACID DESATURASE C-RELATED"/>
    <property type="match status" value="1"/>
</dbReference>
<dbReference type="GO" id="GO:0016717">
    <property type="term" value="F:oxidoreductase activity, acting on paired donors, with oxidation of a pair of donors resulting in the reduction of molecular oxygen to two molecules of water"/>
    <property type="evidence" value="ECO:0007669"/>
    <property type="project" value="TreeGrafter"/>
</dbReference>
<dbReference type="InterPro" id="IPR012171">
    <property type="entry name" value="Fatty_acid_desaturase"/>
</dbReference>
<feature type="domain" description="Fatty acid desaturase" evidence="2">
    <location>
        <begin position="65"/>
        <end position="333"/>
    </location>
</feature>
<evidence type="ECO:0000256" key="1">
    <source>
        <dbReference type="SAM" id="MobiDB-lite"/>
    </source>
</evidence>
<dbReference type="CDD" id="cd03506">
    <property type="entry name" value="Delta6-FADS-like"/>
    <property type="match status" value="1"/>
</dbReference>
<protein>
    <submittedName>
        <fullName evidence="3">Acyl-CoA desaturase</fullName>
    </submittedName>
</protein>
<dbReference type="RefSeq" id="WP_270045309.1">
    <property type="nucleotide sequence ID" value="NZ_JAPDOD010000057.1"/>
</dbReference>
<evidence type="ECO:0000313" key="3">
    <source>
        <dbReference type="EMBL" id="MDA0166049.1"/>
    </source>
</evidence>